<keyword evidence="3" id="KW-1185">Reference proteome</keyword>
<keyword evidence="1" id="KW-0732">Signal</keyword>
<organism evidence="2 3">
    <name type="scientific">Flavilitoribacter nigricans (strain ATCC 23147 / DSM 23189 / NBRC 102662 / NCIMB 1420 / SS-2)</name>
    <name type="common">Lewinella nigricans</name>
    <dbReference type="NCBI Taxonomy" id="1122177"/>
    <lineage>
        <taxon>Bacteria</taxon>
        <taxon>Pseudomonadati</taxon>
        <taxon>Bacteroidota</taxon>
        <taxon>Saprospiria</taxon>
        <taxon>Saprospirales</taxon>
        <taxon>Lewinellaceae</taxon>
        <taxon>Flavilitoribacter</taxon>
    </lineage>
</organism>
<dbReference type="InterPro" id="IPR026444">
    <property type="entry name" value="Secre_tail"/>
</dbReference>
<dbReference type="Proteomes" id="UP000223913">
    <property type="component" value="Unassembled WGS sequence"/>
</dbReference>
<accession>A0A2D0N7Y2</accession>
<protein>
    <recommendedName>
        <fullName evidence="4">Secretion system C-terminal sorting domain-containing protein</fullName>
    </recommendedName>
</protein>
<feature type="signal peptide" evidence="1">
    <location>
        <begin position="1"/>
        <end position="22"/>
    </location>
</feature>
<name>A0A2D0N7Y2_FLAN2</name>
<evidence type="ECO:0008006" key="4">
    <source>
        <dbReference type="Google" id="ProtNLM"/>
    </source>
</evidence>
<evidence type="ECO:0000313" key="2">
    <source>
        <dbReference type="EMBL" id="PHN04508.1"/>
    </source>
</evidence>
<comment type="caution">
    <text evidence="2">The sequence shown here is derived from an EMBL/GenBank/DDBJ whole genome shotgun (WGS) entry which is preliminary data.</text>
</comment>
<gene>
    <name evidence="2" type="ORF">CRP01_21115</name>
</gene>
<proteinExistence type="predicted"/>
<dbReference type="NCBIfam" id="TIGR04183">
    <property type="entry name" value="Por_Secre_tail"/>
    <property type="match status" value="1"/>
</dbReference>
<evidence type="ECO:0000256" key="1">
    <source>
        <dbReference type="SAM" id="SignalP"/>
    </source>
</evidence>
<dbReference type="RefSeq" id="WP_099152082.1">
    <property type="nucleotide sequence ID" value="NZ_PDUD01000025.1"/>
</dbReference>
<sequence>MNRLFYALLSFCLTPFMTNAQVAETIYLEDFSTVEAGIGFPDPDPLVTSIPIGQGIAYKGTATFHPSFGRFSVNGTDNRLETNSVDDGELVWETDLIDISCYGDIKLDIQFIAGDNLNATTSGSDDIDYVAVDITIFNDEGEETFTDLFTAVGPYGTITYTSSQALLNFCSAMTTYTQIQVAVRFFSDKVFEGHSLNYVRVTGVSATPTDLNYAVNCDSGIQLQLDAVSVCDAEFFVEGIGMMGYVNSGSIVSGFTAGNVYTVHVRDKKFIDCVETLELLVTDCNVVLPIELVRFEGYPQEDKILLEWETATELNNDFMAVEHSTEGVSFREIGKVKGAGTSSVPRNYHFLDRQAQPGTNYYRLRQMDFDGTATYHDVIAVELTERPAAPSPIKLYPTAASVQIRVELGFKAQRELPYIIYSSLGQVVRTGRVTPETEALDISVQDLPSGTYIFSVADKDITYTSRFFKTQ</sequence>
<reference evidence="2 3" key="1">
    <citation type="submission" date="2017-10" db="EMBL/GenBank/DDBJ databases">
        <title>The draft genome sequence of Lewinella nigricans NBRC 102662.</title>
        <authorList>
            <person name="Wang K."/>
        </authorList>
    </citation>
    <scope>NUCLEOTIDE SEQUENCE [LARGE SCALE GENOMIC DNA]</scope>
    <source>
        <strain evidence="2 3">NBRC 102662</strain>
    </source>
</reference>
<dbReference type="AlphaFoldDB" id="A0A2D0N7Y2"/>
<evidence type="ECO:0000313" key="3">
    <source>
        <dbReference type="Proteomes" id="UP000223913"/>
    </source>
</evidence>
<feature type="chain" id="PRO_5012971574" description="Secretion system C-terminal sorting domain-containing protein" evidence="1">
    <location>
        <begin position="23"/>
        <end position="471"/>
    </location>
</feature>
<dbReference type="EMBL" id="PDUD01000025">
    <property type="protein sequence ID" value="PHN04508.1"/>
    <property type="molecule type" value="Genomic_DNA"/>
</dbReference>
<dbReference type="OrthoDB" id="1490051at2"/>